<evidence type="ECO:0000256" key="6">
    <source>
        <dbReference type="SAM" id="Phobius"/>
    </source>
</evidence>
<sequence length="492" mass="56295">MNTFKKLAGDTVVYGMSSIVGRFLNWWLVPYYSFLFLPEVYGVVTNLYSYVAFFMVLLTYGMETGYFRFASGSGNSEKVYSTSMVSLFSTSVVFLLAVLFFKNNIATLINYPEHPEYILWLAIIVCIDAFTAIPFAHLRLRNKSVKFATVKLVNIGFGIGLNLFFLSFCPLILKKYPGSIINLIYSEHIGVGYVFISNLLASVITLLLLSPEIMKVKLQFDRKLLMKILNYSFPILIVGLAGMVNQNIDKILIPFLIPEYQHPMRQLGIYGANYKLAVLMNMFIQAFRYAFEPFFFSRVGHKDDPGVYATVMKYFIISGLFIFLGMMLYIDVIKLFFATQYREGLKIVPLVLLANLFFGIYFTLSLWYKLKDMTRYGAYMAVAGALITIILNIILIPKMGYMGSAIAVFTCFFAMMVLSYILGQKYYPVPYDLKTIAIYFGVAMVLFFASTLTQHIKTPAKLAFNTLFLFIFLATVWFKERKDLSMLFKVKK</sequence>
<dbReference type="InterPro" id="IPR002797">
    <property type="entry name" value="Polysacc_synth"/>
</dbReference>
<evidence type="ECO:0000256" key="2">
    <source>
        <dbReference type="ARBA" id="ARBA00022475"/>
    </source>
</evidence>
<feature type="transmembrane region" description="Helical" evidence="6">
    <location>
        <begin position="311"/>
        <end position="330"/>
    </location>
</feature>
<feature type="transmembrane region" description="Helical" evidence="6">
    <location>
        <begin position="12"/>
        <end position="35"/>
    </location>
</feature>
<feature type="transmembrane region" description="Helical" evidence="6">
    <location>
        <begin position="47"/>
        <end position="67"/>
    </location>
</feature>
<feature type="transmembrane region" description="Helical" evidence="6">
    <location>
        <begin position="229"/>
        <end position="248"/>
    </location>
</feature>
<feature type="transmembrane region" description="Helical" evidence="6">
    <location>
        <begin position="117"/>
        <end position="140"/>
    </location>
</feature>
<feature type="transmembrane region" description="Helical" evidence="6">
    <location>
        <begin position="376"/>
        <end position="395"/>
    </location>
</feature>
<comment type="subcellular location">
    <subcellularLocation>
        <location evidence="1">Cell membrane</location>
        <topology evidence="1">Multi-pass membrane protein</topology>
    </subcellularLocation>
</comment>
<evidence type="ECO:0000256" key="5">
    <source>
        <dbReference type="ARBA" id="ARBA00023136"/>
    </source>
</evidence>
<feature type="transmembrane region" description="Helical" evidence="6">
    <location>
        <begin position="188"/>
        <end position="209"/>
    </location>
</feature>
<dbReference type="InterPro" id="IPR050833">
    <property type="entry name" value="Poly_Biosynth_Transport"/>
</dbReference>
<gene>
    <name evidence="7" type="ORF">MNBD_BACTEROID01-1082</name>
</gene>
<feature type="transmembrane region" description="Helical" evidence="6">
    <location>
        <begin position="350"/>
        <end position="369"/>
    </location>
</feature>
<dbReference type="Pfam" id="PF01943">
    <property type="entry name" value="Polysacc_synt"/>
    <property type="match status" value="1"/>
</dbReference>
<dbReference type="PANTHER" id="PTHR30250">
    <property type="entry name" value="PST FAMILY PREDICTED COLANIC ACID TRANSPORTER"/>
    <property type="match status" value="1"/>
</dbReference>
<dbReference type="EMBL" id="UOEP01000095">
    <property type="protein sequence ID" value="VAW19204.1"/>
    <property type="molecule type" value="Genomic_DNA"/>
</dbReference>
<feature type="transmembrane region" description="Helical" evidence="6">
    <location>
        <begin position="462"/>
        <end position="478"/>
    </location>
</feature>
<keyword evidence="3 6" id="KW-0812">Transmembrane</keyword>
<dbReference type="AlphaFoldDB" id="A0A3B0UFW1"/>
<protein>
    <submittedName>
        <fullName evidence="7">Polysaccharide biosynthesis protein</fullName>
    </submittedName>
</protein>
<keyword evidence="5 6" id="KW-0472">Membrane</keyword>
<proteinExistence type="predicted"/>
<name>A0A3B0UFW1_9ZZZZ</name>
<feature type="transmembrane region" description="Helical" evidence="6">
    <location>
        <begin position="401"/>
        <end position="423"/>
    </location>
</feature>
<feature type="transmembrane region" description="Helical" evidence="6">
    <location>
        <begin position="79"/>
        <end position="101"/>
    </location>
</feature>
<dbReference type="PANTHER" id="PTHR30250:SF11">
    <property type="entry name" value="O-ANTIGEN TRANSPORTER-RELATED"/>
    <property type="match status" value="1"/>
</dbReference>
<evidence type="ECO:0000256" key="1">
    <source>
        <dbReference type="ARBA" id="ARBA00004651"/>
    </source>
</evidence>
<feature type="transmembrane region" description="Helical" evidence="6">
    <location>
        <begin position="435"/>
        <end position="456"/>
    </location>
</feature>
<feature type="transmembrane region" description="Helical" evidence="6">
    <location>
        <begin position="152"/>
        <end position="173"/>
    </location>
</feature>
<dbReference type="GO" id="GO:0005886">
    <property type="term" value="C:plasma membrane"/>
    <property type="evidence" value="ECO:0007669"/>
    <property type="project" value="UniProtKB-SubCell"/>
</dbReference>
<keyword evidence="2" id="KW-1003">Cell membrane</keyword>
<evidence type="ECO:0000256" key="3">
    <source>
        <dbReference type="ARBA" id="ARBA00022692"/>
    </source>
</evidence>
<keyword evidence="4 6" id="KW-1133">Transmembrane helix</keyword>
<evidence type="ECO:0000256" key="4">
    <source>
        <dbReference type="ARBA" id="ARBA00022989"/>
    </source>
</evidence>
<organism evidence="7">
    <name type="scientific">hydrothermal vent metagenome</name>
    <dbReference type="NCBI Taxonomy" id="652676"/>
    <lineage>
        <taxon>unclassified sequences</taxon>
        <taxon>metagenomes</taxon>
        <taxon>ecological metagenomes</taxon>
    </lineage>
</organism>
<accession>A0A3B0UFW1</accession>
<reference evidence="7" key="1">
    <citation type="submission" date="2018-06" db="EMBL/GenBank/DDBJ databases">
        <authorList>
            <person name="Zhirakovskaya E."/>
        </authorList>
    </citation>
    <scope>NUCLEOTIDE SEQUENCE</scope>
</reference>
<feature type="transmembrane region" description="Helical" evidence="6">
    <location>
        <begin position="268"/>
        <end position="291"/>
    </location>
</feature>
<evidence type="ECO:0000313" key="7">
    <source>
        <dbReference type="EMBL" id="VAW19204.1"/>
    </source>
</evidence>